<gene>
    <name evidence="5" type="ORF">RFULGI_LOCUS19534</name>
</gene>
<comment type="caution">
    <text evidence="5">The sequence shown here is derived from an EMBL/GenBank/DDBJ whole genome shotgun (WGS) entry which is preliminary data.</text>
</comment>
<evidence type="ECO:0000313" key="6">
    <source>
        <dbReference type="Proteomes" id="UP000789396"/>
    </source>
</evidence>
<evidence type="ECO:0000256" key="2">
    <source>
        <dbReference type="ARBA" id="ARBA00022827"/>
    </source>
</evidence>
<sequence length="150" mass="17482">PVGLFLANELAEFEIDFRIIEKLEKRPKFSRALAIAPRTMEIFDNRQLNIHLSVTYFKGLLDPFLEHGVKIKQLFLHQNVHDLSNPIKLDLSSQNSSFAFGLINRQNKTEEYLIDALYKKKSMGKKNVPNIEFCMELVRYKEEDNQIIAV</sequence>
<proteinExistence type="predicted"/>
<organism evidence="5 6">
    <name type="scientific">Racocetra fulgida</name>
    <dbReference type="NCBI Taxonomy" id="60492"/>
    <lineage>
        <taxon>Eukaryota</taxon>
        <taxon>Fungi</taxon>
        <taxon>Fungi incertae sedis</taxon>
        <taxon>Mucoromycota</taxon>
        <taxon>Glomeromycotina</taxon>
        <taxon>Glomeromycetes</taxon>
        <taxon>Diversisporales</taxon>
        <taxon>Gigasporaceae</taxon>
        <taxon>Racocetra</taxon>
    </lineage>
</organism>
<dbReference type="Gene3D" id="3.50.50.60">
    <property type="entry name" value="FAD/NAD(P)-binding domain"/>
    <property type="match status" value="1"/>
</dbReference>
<feature type="non-terminal residue" evidence="5">
    <location>
        <position position="150"/>
    </location>
</feature>
<protein>
    <submittedName>
        <fullName evidence="5">7473_t:CDS:1</fullName>
    </submittedName>
</protein>
<keyword evidence="6" id="KW-1185">Reference proteome</keyword>
<dbReference type="GO" id="GO:0071949">
    <property type="term" value="F:FAD binding"/>
    <property type="evidence" value="ECO:0007669"/>
    <property type="project" value="InterPro"/>
</dbReference>
<evidence type="ECO:0000256" key="1">
    <source>
        <dbReference type="ARBA" id="ARBA00022630"/>
    </source>
</evidence>
<evidence type="ECO:0000313" key="5">
    <source>
        <dbReference type="EMBL" id="CAG8819761.1"/>
    </source>
</evidence>
<keyword evidence="1" id="KW-0285">Flavoprotein</keyword>
<evidence type="ECO:0000259" key="4">
    <source>
        <dbReference type="Pfam" id="PF01494"/>
    </source>
</evidence>
<keyword evidence="2" id="KW-0274">FAD</keyword>
<dbReference type="EMBL" id="CAJVPZ010097988">
    <property type="protein sequence ID" value="CAG8819761.1"/>
    <property type="molecule type" value="Genomic_DNA"/>
</dbReference>
<dbReference type="InterPro" id="IPR002938">
    <property type="entry name" value="FAD-bd"/>
</dbReference>
<evidence type="ECO:0000256" key="3">
    <source>
        <dbReference type="ARBA" id="ARBA00023002"/>
    </source>
</evidence>
<keyword evidence="3" id="KW-0560">Oxidoreductase</keyword>
<reference evidence="5" key="1">
    <citation type="submission" date="2021-06" db="EMBL/GenBank/DDBJ databases">
        <authorList>
            <person name="Kallberg Y."/>
            <person name="Tangrot J."/>
            <person name="Rosling A."/>
        </authorList>
    </citation>
    <scope>NUCLEOTIDE SEQUENCE</scope>
    <source>
        <strain evidence="5">IN212</strain>
    </source>
</reference>
<dbReference type="OrthoDB" id="2690153at2759"/>
<dbReference type="Pfam" id="PF01494">
    <property type="entry name" value="FAD_binding_3"/>
    <property type="match status" value="1"/>
</dbReference>
<accession>A0A9N9P9W1</accession>
<name>A0A9N9P9W1_9GLOM</name>
<dbReference type="GO" id="GO:0016491">
    <property type="term" value="F:oxidoreductase activity"/>
    <property type="evidence" value="ECO:0007669"/>
    <property type="project" value="UniProtKB-KW"/>
</dbReference>
<dbReference type="AlphaFoldDB" id="A0A9N9P9W1"/>
<dbReference type="Proteomes" id="UP000789396">
    <property type="component" value="Unassembled WGS sequence"/>
</dbReference>
<feature type="domain" description="FAD-binding" evidence="4">
    <location>
        <begin position="1"/>
        <end position="115"/>
    </location>
</feature>
<feature type="non-terminal residue" evidence="5">
    <location>
        <position position="1"/>
    </location>
</feature>
<dbReference type="InterPro" id="IPR036188">
    <property type="entry name" value="FAD/NAD-bd_sf"/>
</dbReference>
<dbReference type="SUPFAM" id="SSF51905">
    <property type="entry name" value="FAD/NAD(P)-binding domain"/>
    <property type="match status" value="1"/>
</dbReference>